<evidence type="ECO:0000313" key="2">
    <source>
        <dbReference type="EMBL" id="CAJ0572540.1"/>
    </source>
</evidence>
<proteinExistence type="inferred from homology"/>
<evidence type="ECO:0000313" key="3">
    <source>
        <dbReference type="Proteomes" id="UP001177023"/>
    </source>
</evidence>
<dbReference type="EMBL" id="CATQJA010002600">
    <property type="protein sequence ID" value="CAJ0572540.1"/>
    <property type="molecule type" value="Genomic_DNA"/>
</dbReference>
<comment type="caution">
    <text evidence="2">The sequence shown here is derived from an EMBL/GenBank/DDBJ whole genome shotgun (WGS) entry which is preliminary data.</text>
</comment>
<dbReference type="AlphaFoldDB" id="A0AA36CPR6"/>
<dbReference type="GO" id="GO:0005743">
    <property type="term" value="C:mitochondrial inner membrane"/>
    <property type="evidence" value="ECO:0007669"/>
    <property type="project" value="InterPro"/>
</dbReference>
<evidence type="ECO:0000256" key="1">
    <source>
        <dbReference type="ARBA" id="ARBA00009502"/>
    </source>
</evidence>
<accession>A0AA36CPR6</accession>
<dbReference type="SUPFAM" id="SSF48690">
    <property type="entry name" value="Epsilon subunit of mitochondrial F1F0-ATP synthase"/>
    <property type="match status" value="1"/>
</dbReference>
<dbReference type="GO" id="GO:0046933">
    <property type="term" value="F:proton-transporting ATP synthase activity, rotational mechanism"/>
    <property type="evidence" value="ECO:0007669"/>
    <property type="project" value="InterPro"/>
</dbReference>
<dbReference type="InterPro" id="IPR006721">
    <property type="entry name" value="ATP_synth_F1_esu_mt"/>
</dbReference>
<name>A0AA36CPR6_9BILA</name>
<dbReference type="Gene3D" id="1.10.1620.20">
    <property type="entry name" value="ATP synthase, F1 complex, epsilon subunit superfamily, mitochondrial"/>
    <property type="match status" value="1"/>
</dbReference>
<dbReference type="InterPro" id="IPR036742">
    <property type="entry name" value="ATP_synth_F1_esu_sf_mt"/>
</dbReference>
<dbReference type="PANTHER" id="PTHR12448">
    <property type="entry name" value="ATP SYNTHASE EPSILON CHAIN, MITOCHONDRIAL"/>
    <property type="match status" value="1"/>
</dbReference>
<comment type="similarity">
    <text evidence="1">Belongs to the eukaryotic ATPase epsilon family.</text>
</comment>
<dbReference type="PANTHER" id="PTHR12448:SF0">
    <property type="entry name" value="ATP SYNTHASE SUBUNIT EPSILON, MITOCHONDRIAL"/>
    <property type="match status" value="1"/>
</dbReference>
<dbReference type="Pfam" id="PF04627">
    <property type="entry name" value="ATP-synt_Eps"/>
    <property type="match status" value="1"/>
</dbReference>
<keyword evidence="3" id="KW-1185">Reference proteome</keyword>
<dbReference type="Proteomes" id="UP001177023">
    <property type="component" value="Unassembled WGS sequence"/>
</dbReference>
<organism evidence="2 3">
    <name type="scientific">Mesorhabditis spiculigera</name>
    <dbReference type="NCBI Taxonomy" id="96644"/>
    <lineage>
        <taxon>Eukaryota</taxon>
        <taxon>Metazoa</taxon>
        <taxon>Ecdysozoa</taxon>
        <taxon>Nematoda</taxon>
        <taxon>Chromadorea</taxon>
        <taxon>Rhabditida</taxon>
        <taxon>Rhabditina</taxon>
        <taxon>Rhabditomorpha</taxon>
        <taxon>Rhabditoidea</taxon>
        <taxon>Rhabditidae</taxon>
        <taxon>Mesorhabditinae</taxon>
        <taxon>Mesorhabditis</taxon>
    </lineage>
</organism>
<dbReference type="GO" id="GO:0042776">
    <property type="term" value="P:proton motive force-driven mitochondrial ATP synthesis"/>
    <property type="evidence" value="ECO:0007669"/>
    <property type="project" value="TreeGrafter"/>
</dbReference>
<reference evidence="2" key="1">
    <citation type="submission" date="2023-06" db="EMBL/GenBank/DDBJ databases">
        <authorList>
            <person name="Delattre M."/>
        </authorList>
    </citation>
    <scope>NUCLEOTIDE SEQUENCE</scope>
    <source>
        <strain evidence="2">AF72</strain>
    </source>
</reference>
<dbReference type="GO" id="GO:0045259">
    <property type="term" value="C:proton-transporting ATP synthase complex"/>
    <property type="evidence" value="ECO:0007669"/>
    <property type="project" value="InterPro"/>
</dbReference>
<protein>
    <submittedName>
        <fullName evidence="2">Uncharacterized protein</fullName>
    </submittedName>
</protein>
<feature type="non-terminal residue" evidence="2">
    <location>
        <position position="79"/>
    </location>
</feature>
<dbReference type="CDD" id="cd12153">
    <property type="entry name" value="F1-ATPase_epsilon"/>
    <property type="match status" value="1"/>
</dbReference>
<sequence length="79" mass="8664">MDFVHFCPGALWADTQTVSFGARFTMVGWRAAGINYVRFSQIAAQVTRNCTKNAKKAPSATLKITAWKDGKPIKAAKTD</sequence>
<gene>
    <name evidence="2" type="ORF">MSPICULIGERA_LOCUS10924</name>
</gene>